<sequence length="242" mass="26357">MNRLGWMWWCGSSWGGSVGEWRPATLDQLVKLQRGHDLPTSQRRNGSVPVMGAAGQSGTHDTALVKAPGVVLGRAGASMGKATYCDVDFWPLNTSLYVTDFLGNDPRFVYYLLGLIDFSGYNSGAAQPMLNRNYIKRVQISLPELPEQRAIAGIIGALDDKIVANERVAAMARELWRRARIRSNTNGDAGKARTQTIRNSGDSIARFVDNGSYQTVELKGAIDLSGCGGKLGVARVHWMEAV</sequence>
<accession>A0A7G6WZL7</accession>
<dbReference type="Proteomes" id="UP000515563">
    <property type="component" value="Chromosome"/>
</dbReference>
<dbReference type="RefSeq" id="WP_343066613.1">
    <property type="nucleotide sequence ID" value="NZ_CP043661.1"/>
</dbReference>
<dbReference type="KEGG" id="kqi:F1D05_17790"/>
<evidence type="ECO:0000313" key="6">
    <source>
        <dbReference type="Proteomes" id="UP000515563"/>
    </source>
</evidence>
<dbReference type="Gene3D" id="3.90.220.20">
    <property type="entry name" value="DNA methylase specificity domains"/>
    <property type="match status" value="1"/>
</dbReference>
<dbReference type="InterPro" id="IPR000055">
    <property type="entry name" value="Restrct_endonuc_typeI_TRD"/>
</dbReference>
<keyword evidence="2" id="KW-0680">Restriction system</keyword>
<proteinExistence type="inferred from homology"/>
<evidence type="ECO:0000256" key="1">
    <source>
        <dbReference type="ARBA" id="ARBA00010923"/>
    </source>
</evidence>
<feature type="domain" description="Type I restriction modification DNA specificity" evidence="4">
    <location>
        <begin position="20"/>
        <end position="162"/>
    </location>
</feature>
<protein>
    <recommendedName>
        <fullName evidence="4">Type I restriction modification DNA specificity domain-containing protein</fullName>
    </recommendedName>
</protein>
<gene>
    <name evidence="5" type="ORF">F1D05_17790</name>
</gene>
<comment type="similarity">
    <text evidence="1">Belongs to the type-I restriction system S methylase family.</text>
</comment>
<keyword evidence="6" id="KW-1185">Reference proteome</keyword>
<name>A0A7G6WZL7_9ACTN</name>
<dbReference type="GO" id="GO:0009307">
    <property type="term" value="P:DNA restriction-modification system"/>
    <property type="evidence" value="ECO:0007669"/>
    <property type="project" value="UniProtKB-KW"/>
</dbReference>
<dbReference type="SUPFAM" id="SSF116734">
    <property type="entry name" value="DNA methylase specificity domain"/>
    <property type="match status" value="1"/>
</dbReference>
<dbReference type="InterPro" id="IPR044946">
    <property type="entry name" value="Restrct_endonuc_typeI_TRD_sf"/>
</dbReference>
<evidence type="ECO:0000256" key="2">
    <source>
        <dbReference type="ARBA" id="ARBA00022747"/>
    </source>
</evidence>
<reference evidence="6" key="1">
    <citation type="submission" date="2019-09" db="EMBL/GenBank/DDBJ databases">
        <title>Antimicrobial potential of Antarctic Bacteria.</title>
        <authorList>
            <person name="Benaud N."/>
            <person name="Edwards R.J."/>
            <person name="Ferrari B.C."/>
        </authorList>
    </citation>
    <scope>NUCLEOTIDE SEQUENCE [LARGE SCALE GENOMIC DNA]</scope>
    <source>
        <strain evidence="6">SPB151</strain>
    </source>
</reference>
<organism evidence="5 6">
    <name type="scientific">Kribbella qitaiheensis</name>
    <dbReference type="NCBI Taxonomy" id="1544730"/>
    <lineage>
        <taxon>Bacteria</taxon>
        <taxon>Bacillati</taxon>
        <taxon>Actinomycetota</taxon>
        <taxon>Actinomycetes</taxon>
        <taxon>Propionibacteriales</taxon>
        <taxon>Kribbellaceae</taxon>
        <taxon>Kribbella</taxon>
    </lineage>
</organism>
<dbReference type="CDD" id="cd17267">
    <property type="entry name" value="RMtype1_S_EcoAO83I-TRD1-CR1_like"/>
    <property type="match status" value="1"/>
</dbReference>
<dbReference type="GO" id="GO:0003677">
    <property type="term" value="F:DNA binding"/>
    <property type="evidence" value="ECO:0007669"/>
    <property type="project" value="UniProtKB-KW"/>
</dbReference>
<evidence type="ECO:0000256" key="3">
    <source>
        <dbReference type="ARBA" id="ARBA00023125"/>
    </source>
</evidence>
<reference evidence="5 6" key="2">
    <citation type="journal article" date="2020" name="Microbiol. Resour. Announc.">
        <title>Antarctic desert soil bacteria exhibit high novel natural product potential, evaluated through long-read genome sequencing and comparative genomics.</title>
        <authorList>
            <person name="Benaud N."/>
            <person name="Edwards R.J."/>
            <person name="Amos T.G."/>
            <person name="D'Agostino P.M."/>
            <person name="Gutierrez-Chavez C."/>
            <person name="Montgomery K."/>
            <person name="Nicetic I."/>
            <person name="Ferrari B.C."/>
        </authorList>
    </citation>
    <scope>NUCLEOTIDE SEQUENCE [LARGE SCALE GENOMIC DNA]</scope>
    <source>
        <strain evidence="5 6">SPB151</strain>
    </source>
</reference>
<keyword evidence="3" id="KW-0238">DNA-binding</keyword>
<evidence type="ECO:0000259" key="4">
    <source>
        <dbReference type="Pfam" id="PF01420"/>
    </source>
</evidence>
<dbReference type="Pfam" id="PF01420">
    <property type="entry name" value="Methylase_S"/>
    <property type="match status" value="1"/>
</dbReference>
<dbReference type="EMBL" id="CP043661">
    <property type="protein sequence ID" value="QNE19432.1"/>
    <property type="molecule type" value="Genomic_DNA"/>
</dbReference>
<dbReference type="AlphaFoldDB" id="A0A7G6WZL7"/>
<evidence type="ECO:0000313" key="5">
    <source>
        <dbReference type="EMBL" id="QNE19432.1"/>
    </source>
</evidence>